<proteinExistence type="predicted"/>
<dbReference type="PANTHER" id="PTHR31900:SF34">
    <property type="entry name" value="EMB|CAB62440.1-RELATED"/>
    <property type="match status" value="1"/>
</dbReference>
<dbReference type="RefSeq" id="XP_022762110.1">
    <property type="nucleotide sequence ID" value="XM_022906375.1"/>
</dbReference>
<dbReference type="GeneID" id="111308008"/>
<dbReference type="PANTHER" id="PTHR31900">
    <property type="entry name" value="F-BOX/RNI SUPERFAMILY PROTEIN-RELATED"/>
    <property type="match status" value="1"/>
</dbReference>
<dbReference type="InterPro" id="IPR032675">
    <property type="entry name" value="LRR_dom_sf"/>
</dbReference>
<evidence type="ECO:0000313" key="3">
    <source>
        <dbReference type="RefSeq" id="XP_022762110.1"/>
    </source>
</evidence>
<dbReference type="PROSITE" id="PS50181">
    <property type="entry name" value="FBOX"/>
    <property type="match status" value="1"/>
</dbReference>
<gene>
    <name evidence="3" type="primary">LOC111308008</name>
</gene>
<dbReference type="InterPro" id="IPR053781">
    <property type="entry name" value="F-box_AtFBL13-like"/>
</dbReference>
<dbReference type="Pfam" id="PF00646">
    <property type="entry name" value="F-box"/>
    <property type="match status" value="1"/>
</dbReference>
<evidence type="ECO:0000313" key="2">
    <source>
        <dbReference type="Proteomes" id="UP000515121"/>
    </source>
</evidence>
<dbReference type="Pfam" id="PF08387">
    <property type="entry name" value="FBD"/>
    <property type="match status" value="1"/>
</dbReference>
<sequence>MANSDQSPSKRLCLSNEEEGQKDIDRISNLPVSVLYNILSFLPTKTSVATSILAKRWADLWTKVPVLSFSSTDARNSSRFVKSVYKVLTQIIRQFSVACKPNIRVDEEYLKTWINAAIRRDVQELKLNLCCQHVRLPGSVFACKTLVSLELYDHVLDAPANVHFPILRILRLERVRYASDDCLSRLLSSCPILEDLTVERVYNDNALVLDISVPSSKGITLLINAPLLERIALKDENYCDFLVEDLLNLVEATIEVFVLCKHEYRVFRFLKEMVALSFCLYQNTPSNNVFHSIPMYHTGGKCGQSLPVSVPKCVSMNLKTLKLTGFFNNECDWKLVRYILKNAKFLKQMKIGISLCLKKRRHLLKNLLKYPRASVACEIGLSFDSSNEEIHL</sequence>
<dbReference type="SMART" id="SM00579">
    <property type="entry name" value="FBD"/>
    <property type="match status" value="1"/>
</dbReference>
<dbReference type="AlphaFoldDB" id="A0A6P6AB35"/>
<evidence type="ECO:0000259" key="1">
    <source>
        <dbReference type="PROSITE" id="PS50181"/>
    </source>
</evidence>
<dbReference type="SUPFAM" id="SSF81383">
    <property type="entry name" value="F-box domain"/>
    <property type="match status" value="1"/>
</dbReference>
<dbReference type="CDD" id="cd22160">
    <property type="entry name" value="F-box_AtFBL13-like"/>
    <property type="match status" value="1"/>
</dbReference>
<accession>A0A6P6AB35</accession>
<dbReference type="KEGG" id="dzi:111308008"/>
<reference evidence="3" key="1">
    <citation type="submission" date="2025-08" db="UniProtKB">
        <authorList>
            <consortium name="RefSeq"/>
        </authorList>
    </citation>
    <scope>IDENTIFICATION</scope>
    <source>
        <tissue evidence="3">Fruit stalk</tissue>
    </source>
</reference>
<dbReference type="Proteomes" id="UP000515121">
    <property type="component" value="Unplaced"/>
</dbReference>
<keyword evidence="2" id="KW-1185">Reference proteome</keyword>
<feature type="domain" description="F-box" evidence="1">
    <location>
        <begin position="24"/>
        <end position="72"/>
    </location>
</feature>
<dbReference type="Gene3D" id="3.80.10.10">
    <property type="entry name" value="Ribonuclease Inhibitor"/>
    <property type="match status" value="1"/>
</dbReference>
<dbReference type="InterPro" id="IPR036047">
    <property type="entry name" value="F-box-like_dom_sf"/>
</dbReference>
<name>A0A6P6AB35_DURZI</name>
<dbReference type="InterPro" id="IPR006566">
    <property type="entry name" value="FBD"/>
</dbReference>
<dbReference type="InterPro" id="IPR055411">
    <property type="entry name" value="LRR_FXL15/At3g58940/PEG3-like"/>
</dbReference>
<dbReference type="InterPro" id="IPR001810">
    <property type="entry name" value="F-box_dom"/>
</dbReference>
<dbReference type="InterPro" id="IPR050232">
    <property type="entry name" value="FBL13/AtMIF1-like"/>
</dbReference>
<dbReference type="OrthoDB" id="1001574at2759"/>
<organism evidence="2 3">
    <name type="scientific">Durio zibethinus</name>
    <name type="common">Durian</name>
    <dbReference type="NCBI Taxonomy" id="66656"/>
    <lineage>
        <taxon>Eukaryota</taxon>
        <taxon>Viridiplantae</taxon>
        <taxon>Streptophyta</taxon>
        <taxon>Embryophyta</taxon>
        <taxon>Tracheophyta</taxon>
        <taxon>Spermatophyta</taxon>
        <taxon>Magnoliopsida</taxon>
        <taxon>eudicotyledons</taxon>
        <taxon>Gunneridae</taxon>
        <taxon>Pentapetalae</taxon>
        <taxon>rosids</taxon>
        <taxon>malvids</taxon>
        <taxon>Malvales</taxon>
        <taxon>Malvaceae</taxon>
        <taxon>Helicteroideae</taxon>
        <taxon>Durio</taxon>
    </lineage>
</organism>
<protein>
    <submittedName>
        <fullName evidence="3">F-box/FBD/LRR-repeat protein At4g26340-like</fullName>
    </submittedName>
</protein>
<dbReference type="Pfam" id="PF24758">
    <property type="entry name" value="LRR_At5g56370"/>
    <property type="match status" value="1"/>
</dbReference>